<dbReference type="AlphaFoldDB" id="A0A3N8QQV7"/>
<gene>
    <name evidence="2" type="ORF">DF037_20515</name>
</gene>
<protein>
    <submittedName>
        <fullName evidence="2">Uncharacterized protein</fullName>
    </submittedName>
</protein>
<dbReference type="EMBL" id="QTQX01000013">
    <property type="protein sequence ID" value="RQT26075.1"/>
    <property type="molecule type" value="Genomic_DNA"/>
</dbReference>
<comment type="caution">
    <text evidence="2">The sequence shown here is derived from an EMBL/GenBank/DDBJ whole genome shotgun (WGS) entry which is preliminary data.</text>
</comment>
<evidence type="ECO:0000313" key="2">
    <source>
        <dbReference type="EMBL" id="RQT26075.1"/>
    </source>
</evidence>
<evidence type="ECO:0000256" key="1">
    <source>
        <dbReference type="SAM" id="MobiDB-lite"/>
    </source>
</evidence>
<dbReference type="Proteomes" id="UP000269271">
    <property type="component" value="Unassembled WGS sequence"/>
</dbReference>
<proteinExistence type="predicted"/>
<feature type="region of interest" description="Disordered" evidence="1">
    <location>
        <begin position="161"/>
        <end position="181"/>
    </location>
</feature>
<name>A0A3N8QQV7_9BURK</name>
<feature type="compositionally biased region" description="Polar residues" evidence="1">
    <location>
        <begin position="161"/>
        <end position="174"/>
    </location>
</feature>
<evidence type="ECO:0000313" key="3">
    <source>
        <dbReference type="Proteomes" id="UP000269271"/>
    </source>
</evidence>
<feature type="region of interest" description="Disordered" evidence="1">
    <location>
        <begin position="106"/>
        <end position="125"/>
    </location>
</feature>
<reference evidence="2 3" key="1">
    <citation type="submission" date="2018-08" db="EMBL/GenBank/DDBJ databases">
        <title>Comparative analysis of Burkholderia isolates from Puerto Rico.</title>
        <authorList>
            <person name="Hall C."/>
            <person name="Sahl J."/>
            <person name="Wagner D."/>
        </authorList>
    </citation>
    <scope>NUCLEOTIDE SEQUENCE [LARGE SCALE GENOMIC DNA]</scope>
    <source>
        <strain evidence="2 3">Bp9001</strain>
    </source>
</reference>
<accession>A0A3N8QQV7</accession>
<organism evidence="2 3">
    <name type="scientific">Burkholderia contaminans</name>
    <dbReference type="NCBI Taxonomy" id="488447"/>
    <lineage>
        <taxon>Bacteria</taxon>
        <taxon>Pseudomonadati</taxon>
        <taxon>Pseudomonadota</taxon>
        <taxon>Betaproteobacteria</taxon>
        <taxon>Burkholderiales</taxon>
        <taxon>Burkholderiaceae</taxon>
        <taxon>Burkholderia</taxon>
        <taxon>Burkholderia cepacia complex</taxon>
    </lineage>
</organism>
<dbReference type="RefSeq" id="WP_124618541.1">
    <property type="nucleotide sequence ID" value="NZ_QTQX01000013.1"/>
</dbReference>
<sequence length="217" mass="23751">MTEQATAAAVMPPATSADGKRNAFYTDCLSLKVKKPYAMCQYIADHAKDVSIQAIYSDCLTEIRQCRCTAVDMRQKEQLEGRAIYFIERVRGEAIVAHQREAWVSPQSMKRSRTQRSAAPAPAAKPADILSQPAIGVDIHAAALNRMIERRAHSVVESEIATNDQALPTPSTASVAAVEPPATTKGALPKLVIRAGESPFEAIQRMKRERQNQQAHA</sequence>